<feature type="coiled-coil region" evidence="1">
    <location>
        <begin position="201"/>
        <end position="232"/>
    </location>
</feature>
<evidence type="ECO:0000313" key="3">
    <source>
        <dbReference type="EMBL" id="KAF7381282.1"/>
    </source>
</evidence>
<dbReference type="GO" id="GO:0006303">
    <property type="term" value="P:double-strand break repair via nonhomologous end joining"/>
    <property type="evidence" value="ECO:0007669"/>
    <property type="project" value="TreeGrafter"/>
</dbReference>
<organism evidence="3 4">
    <name type="scientific">Vespula germanica</name>
    <name type="common">German yellow jacket</name>
    <name type="synonym">Paravespula germanica</name>
    <dbReference type="NCBI Taxonomy" id="30212"/>
    <lineage>
        <taxon>Eukaryota</taxon>
        <taxon>Metazoa</taxon>
        <taxon>Ecdysozoa</taxon>
        <taxon>Arthropoda</taxon>
        <taxon>Hexapoda</taxon>
        <taxon>Insecta</taxon>
        <taxon>Pterygota</taxon>
        <taxon>Neoptera</taxon>
        <taxon>Endopterygota</taxon>
        <taxon>Hymenoptera</taxon>
        <taxon>Apocrita</taxon>
        <taxon>Aculeata</taxon>
        <taxon>Vespoidea</taxon>
        <taxon>Vespidae</taxon>
        <taxon>Vespinae</taxon>
        <taxon>Vespula</taxon>
    </lineage>
</organism>
<evidence type="ECO:0000256" key="2">
    <source>
        <dbReference type="SAM" id="MobiDB-lite"/>
    </source>
</evidence>
<dbReference type="GO" id="GO:0003690">
    <property type="term" value="F:double-stranded DNA binding"/>
    <property type="evidence" value="ECO:0007669"/>
    <property type="project" value="TreeGrafter"/>
</dbReference>
<keyword evidence="4" id="KW-1185">Reference proteome</keyword>
<dbReference type="InterPro" id="IPR036397">
    <property type="entry name" value="RNaseH_sf"/>
</dbReference>
<dbReference type="GO" id="GO:0005634">
    <property type="term" value="C:nucleus"/>
    <property type="evidence" value="ECO:0007669"/>
    <property type="project" value="TreeGrafter"/>
</dbReference>
<dbReference type="GO" id="GO:0000793">
    <property type="term" value="C:condensed chromosome"/>
    <property type="evidence" value="ECO:0007669"/>
    <property type="project" value="TreeGrafter"/>
</dbReference>
<dbReference type="PANTHER" id="PTHR46060:SF2">
    <property type="entry name" value="HISTONE-LYSINE N-METHYLTRANSFERASE SETMAR"/>
    <property type="match status" value="1"/>
</dbReference>
<evidence type="ECO:0000256" key="1">
    <source>
        <dbReference type="SAM" id="Coils"/>
    </source>
</evidence>
<dbReference type="GO" id="GO:0003697">
    <property type="term" value="F:single-stranded DNA binding"/>
    <property type="evidence" value="ECO:0007669"/>
    <property type="project" value="TreeGrafter"/>
</dbReference>
<reference evidence="3" key="1">
    <citation type="journal article" date="2020" name="G3 (Bethesda)">
        <title>High-Quality Assemblies for Three Invasive Social Wasps from the &lt;i&gt;Vespula&lt;/i&gt; Genus.</title>
        <authorList>
            <person name="Harrop T.W.R."/>
            <person name="Guhlin J."/>
            <person name="McLaughlin G.M."/>
            <person name="Permina E."/>
            <person name="Stockwell P."/>
            <person name="Gilligan J."/>
            <person name="Le Lec M.F."/>
            <person name="Gruber M.A.M."/>
            <person name="Quinn O."/>
            <person name="Lovegrove M."/>
            <person name="Duncan E.J."/>
            <person name="Remnant E.J."/>
            <person name="Van Eeckhoven J."/>
            <person name="Graham B."/>
            <person name="Knapp R.A."/>
            <person name="Langford K.W."/>
            <person name="Kronenberg Z."/>
            <person name="Press M.O."/>
            <person name="Eacker S.M."/>
            <person name="Wilson-Rankin E.E."/>
            <person name="Purcell J."/>
            <person name="Lester P.J."/>
            <person name="Dearden P.K."/>
        </authorList>
    </citation>
    <scope>NUCLEOTIDE SEQUENCE</scope>
    <source>
        <strain evidence="3">Linc-1</strain>
    </source>
</reference>
<dbReference type="InterPro" id="IPR052709">
    <property type="entry name" value="Transposase-MT_Hybrid"/>
</dbReference>
<proteinExistence type="predicted"/>
<dbReference type="PANTHER" id="PTHR46060">
    <property type="entry name" value="MARINER MOS1 TRANSPOSASE-LIKE PROTEIN"/>
    <property type="match status" value="1"/>
</dbReference>
<protein>
    <recommendedName>
        <fullName evidence="5">Histone-lysine N-methyltransferase SETMAR</fullName>
    </recommendedName>
</protein>
<dbReference type="GO" id="GO:0046975">
    <property type="term" value="F:histone H3K36 methyltransferase activity"/>
    <property type="evidence" value="ECO:0007669"/>
    <property type="project" value="TreeGrafter"/>
</dbReference>
<name>A0A834J633_VESGE</name>
<dbReference type="GO" id="GO:0000014">
    <property type="term" value="F:single-stranded DNA endodeoxyribonuclease activity"/>
    <property type="evidence" value="ECO:0007669"/>
    <property type="project" value="TreeGrafter"/>
</dbReference>
<dbReference type="GO" id="GO:0000729">
    <property type="term" value="P:DNA double-strand break processing"/>
    <property type="evidence" value="ECO:0007669"/>
    <property type="project" value="TreeGrafter"/>
</dbReference>
<gene>
    <name evidence="3" type="ORF">HZH68_016157</name>
</gene>
<dbReference type="GO" id="GO:0035861">
    <property type="term" value="C:site of double-strand break"/>
    <property type="evidence" value="ECO:0007669"/>
    <property type="project" value="TreeGrafter"/>
</dbReference>
<dbReference type="Gene3D" id="3.30.420.10">
    <property type="entry name" value="Ribonuclease H-like superfamily/Ribonuclease H"/>
    <property type="match status" value="1"/>
</dbReference>
<dbReference type="EMBL" id="JACSDZ010000022">
    <property type="protein sequence ID" value="KAF7381282.1"/>
    <property type="molecule type" value="Genomic_DNA"/>
</dbReference>
<feature type="compositionally biased region" description="Polar residues" evidence="2">
    <location>
        <begin position="315"/>
        <end position="352"/>
    </location>
</feature>
<sequence length="365" mass="42512">MPLSTDFEETEEEIELNLIKCDPSLNNDGFIGSPRPTMISTNMNKINKFPDLFIGNDLFEFITMETNRYYRQNYGRNKSHKKMRKVEVDEIYIKAIIDSDRHTTTHKFAEELNVSHTCIQKKLKQLGYVKKLDLWVPHQLKEIHSMQLISICDSLLKRNEIDPFLKRQITGNDKWIVYNNLNRRRSWFGGIIKKFCTLNFYQETKINLNVYVQQLDKLSEAVQEKRPELENRKDIVLQHDNAKPHTSLVIRQKLLELGWDVMSHSSYSPDLTPSDYYLFRSTQNSLNDLNGLSIIVRTVNSIEDTVDLMTMNNSGQSEYESHSENSPASGRSDSVTIAANRTRTNRLNSKLNPTIYPRKMTNPAR</sequence>
<accession>A0A834J633</accession>
<keyword evidence="1" id="KW-0175">Coiled coil</keyword>
<comment type="caution">
    <text evidence="3">The sequence shown here is derived from an EMBL/GenBank/DDBJ whole genome shotgun (WGS) entry which is preliminary data.</text>
</comment>
<dbReference type="Proteomes" id="UP000617340">
    <property type="component" value="Unassembled WGS sequence"/>
</dbReference>
<feature type="region of interest" description="Disordered" evidence="2">
    <location>
        <begin position="315"/>
        <end position="365"/>
    </location>
</feature>
<dbReference type="GO" id="GO:0031297">
    <property type="term" value="P:replication fork processing"/>
    <property type="evidence" value="ECO:0007669"/>
    <property type="project" value="TreeGrafter"/>
</dbReference>
<dbReference type="GO" id="GO:0044774">
    <property type="term" value="P:mitotic DNA integrity checkpoint signaling"/>
    <property type="evidence" value="ECO:0007669"/>
    <property type="project" value="TreeGrafter"/>
</dbReference>
<evidence type="ECO:0000313" key="4">
    <source>
        <dbReference type="Proteomes" id="UP000617340"/>
    </source>
</evidence>
<dbReference type="GO" id="GO:0042800">
    <property type="term" value="F:histone H3K4 methyltransferase activity"/>
    <property type="evidence" value="ECO:0007669"/>
    <property type="project" value="TreeGrafter"/>
</dbReference>
<dbReference type="AlphaFoldDB" id="A0A834J633"/>
<evidence type="ECO:0008006" key="5">
    <source>
        <dbReference type="Google" id="ProtNLM"/>
    </source>
</evidence>
<dbReference type="GO" id="GO:0015074">
    <property type="term" value="P:DNA integration"/>
    <property type="evidence" value="ECO:0007669"/>
    <property type="project" value="TreeGrafter"/>
</dbReference>
<dbReference type="GO" id="GO:0044547">
    <property type="term" value="F:DNA topoisomerase binding"/>
    <property type="evidence" value="ECO:0007669"/>
    <property type="project" value="TreeGrafter"/>
</dbReference>